<reference evidence="2" key="3">
    <citation type="journal article" date="2011" name="PLoS ONE">
        <title>Genome sequence of a mesophilic hydrogenotrophic methanogen Methanocella paludicola, the first cultivated representative of the order Methanocellales.</title>
        <authorList>
            <person name="Sakai S."/>
            <person name="Takaki Y."/>
            <person name="Shimamura S."/>
            <person name="Sekine M."/>
            <person name="Tajima T."/>
            <person name="Kosugi H."/>
            <person name="Ichikawa N."/>
            <person name="Tasumi E."/>
            <person name="Hiraki A.T."/>
            <person name="Shimizu A."/>
            <person name="Kato Y."/>
            <person name="Nishiko R."/>
            <person name="Mori K."/>
            <person name="Fujita N."/>
            <person name="Imachi H."/>
            <person name="Takai K."/>
        </authorList>
    </citation>
    <scope>NUCLEOTIDE SEQUENCE [LARGE SCALE GENOMIC DNA]</scope>
    <source>
        <strain evidence="2">DSM 17711 / JCM 13418 / NBRC 101707 / SANAE</strain>
    </source>
</reference>
<dbReference type="GeneID" id="8682232"/>
<protein>
    <submittedName>
        <fullName evidence="1">Uncharacterized protein</fullName>
    </submittedName>
</protein>
<name>D1Z1H0_METPS</name>
<evidence type="ECO:0000313" key="1">
    <source>
        <dbReference type="EMBL" id="BAI62542.1"/>
    </source>
</evidence>
<evidence type="ECO:0000313" key="2">
    <source>
        <dbReference type="Proteomes" id="UP000001882"/>
    </source>
</evidence>
<accession>D1Z1H0</accession>
<dbReference type="InParanoid" id="D1Z1H0"/>
<proteinExistence type="predicted"/>
<organism evidence="1 2">
    <name type="scientific">Methanocella paludicola (strain DSM 17711 / JCM 13418 / NBRC 101707 / SANAE)</name>
    <dbReference type="NCBI Taxonomy" id="304371"/>
    <lineage>
        <taxon>Archaea</taxon>
        <taxon>Methanobacteriati</taxon>
        <taxon>Methanobacteriota</taxon>
        <taxon>Stenosarchaea group</taxon>
        <taxon>Methanomicrobia</taxon>
        <taxon>Methanocellales</taxon>
        <taxon>Methanocellaceae</taxon>
        <taxon>Methanocella</taxon>
    </lineage>
</organism>
<dbReference type="eggNOG" id="arCOG13254">
    <property type="taxonomic scope" value="Archaea"/>
</dbReference>
<reference evidence="1 2" key="1">
    <citation type="journal article" date="2007" name="Appl. Environ. Microbiol.">
        <title>Isolation of key methanogens for global methane emission from rice paddy fields: a novel isolate affiliated with the clone cluster rice cluster I.</title>
        <authorList>
            <person name="Sakai S."/>
            <person name="Imachi H."/>
            <person name="Sekiguchi Y."/>
            <person name="Ohashi A."/>
            <person name="Harada H."/>
            <person name="Kamagata Y."/>
        </authorList>
    </citation>
    <scope>NUCLEOTIDE SEQUENCE [LARGE SCALE GENOMIC DNA]</scope>
    <source>
        <strain evidence="2">DSM 17711 / JCM 13418 / NBRC 101707 / SANAE</strain>
    </source>
</reference>
<dbReference type="EMBL" id="AP011532">
    <property type="protein sequence ID" value="BAI62542.1"/>
    <property type="molecule type" value="Genomic_DNA"/>
</dbReference>
<gene>
    <name evidence="1" type="ordered locus">MCP_2470</name>
</gene>
<reference evidence="1 2" key="2">
    <citation type="journal article" date="2008" name="Int. J. Syst. Evol. Microbiol.">
        <title>Methanocella paludicola gen. nov., sp. nov., a methane-producing archaeon, the first isolate of the lineage 'Rice Cluster I', and proposal of the new archaeal order Methanocellales ord. nov.</title>
        <authorList>
            <person name="Sakai S."/>
            <person name="Imachi H."/>
            <person name="Hanada S."/>
            <person name="Ohashi A."/>
            <person name="Harada H."/>
            <person name="Kamagata Y."/>
        </authorList>
    </citation>
    <scope>NUCLEOTIDE SEQUENCE [LARGE SCALE GENOMIC DNA]</scope>
    <source>
        <strain evidence="2">DSM 17711 / JCM 13418 / NBRC 101707 / SANAE</strain>
    </source>
</reference>
<dbReference type="RefSeq" id="WP_012901216.1">
    <property type="nucleotide sequence ID" value="NC_013665.1"/>
</dbReference>
<sequence>MCGRHNRSVSAAATTILGYIREIRSLMASGDQFHSSLKGRPTAEEVKEINNIMAGMERAIEDYWGDSGLPQEETDVKWRIYVLSQFMEDLVDDMRPEKLRKTHGDIESDEQAEKMGELCDRLDEQVRRLKRIASK</sequence>
<dbReference type="KEGG" id="mpd:MCP_2470"/>
<dbReference type="Proteomes" id="UP000001882">
    <property type="component" value="Chromosome"/>
</dbReference>
<keyword evidence="2" id="KW-1185">Reference proteome</keyword>
<dbReference type="STRING" id="304371.MCP_2470"/>
<dbReference type="AlphaFoldDB" id="D1Z1H0"/>
<dbReference type="OrthoDB" id="379322at2157"/>